<dbReference type="RefSeq" id="WP_028755244.1">
    <property type="nucleotide sequence ID" value="NZ_JACIIG010000032.1"/>
</dbReference>
<feature type="domain" description="Transcriptional repressor PaaX-like C-terminal" evidence="2">
    <location>
        <begin position="182"/>
        <end position="262"/>
    </location>
</feature>
<accession>A0A7W7A0R4</accession>
<feature type="domain" description="Transcriptional repressor PaaX-like N-terminal" evidence="1">
    <location>
        <begin position="26"/>
        <end position="92"/>
    </location>
</feature>
<keyword evidence="4" id="KW-1185">Reference proteome</keyword>
<dbReference type="EMBL" id="JACIIG010000032">
    <property type="protein sequence ID" value="MBB4571663.1"/>
    <property type="molecule type" value="Genomic_DNA"/>
</dbReference>
<organism evidence="3 4">
    <name type="scientific">Rhizobium leucaenae</name>
    <dbReference type="NCBI Taxonomy" id="29450"/>
    <lineage>
        <taxon>Bacteria</taxon>
        <taxon>Pseudomonadati</taxon>
        <taxon>Pseudomonadota</taxon>
        <taxon>Alphaproteobacteria</taxon>
        <taxon>Hyphomicrobiales</taxon>
        <taxon>Rhizobiaceae</taxon>
        <taxon>Rhizobium/Agrobacterium group</taxon>
        <taxon>Rhizobium</taxon>
    </lineage>
</organism>
<reference evidence="3 4" key="1">
    <citation type="submission" date="2020-08" db="EMBL/GenBank/DDBJ databases">
        <title>Genomic Encyclopedia of Type Strains, Phase IV (KMG-V): Genome sequencing to study the core and pangenomes of soil and plant-associated prokaryotes.</title>
        <authorList>
            <person name="Whitman W."/>
        </authorList>
    </citation>
    <scope>NUCLEOTIDE SEQUENCE [LARGE SCALE GENOMIC DNA]</scope>
    <source>
        <strain evidence="3 4">SEMIA 492</strain>
    </source>
</reference>
<evidence type="ECO:0000313" key="4">
    <source>
        <dbReference type="Proteomes" id="UP000543836"/>
    </source>
</evidence>
<dbReference type="Gene3D" id="1.10.10.10">
    <property type="entry name" value="Winged helix-like DNA-binding domain superfamily/Winged helix DNA-binding domain"/>
    <property type="match status" value="1"/>
</dbReference>
<comment type="caution">
    <text evidence="3">The sequence shown here is derived from an EMBL/GenBank/DDBJ whole genome shotgun (WGS) entry which is preliminary data.</text>
</comment>
<dbReference type="Proteomes" id="UP000543836">
    <property type="component" value="Unassembled WGS sequence"/>
</dbReference>
<name>A0A7W7A0R4_9HYPH</name>
<dbReference type="Pfam" id="PF08223">
    <property type="entry name" value="PaaX_C"/>
    <property type="match status" value="1"/>
</dbReference>
<dbReference type="AlphaFoldDB" id="A0A7W7A0R4"/>
<dbReference type="InterPro" id="IPR012906">
    <property type="entry name" value="PaaX-like_N"/>
</dbReference>
<dbReference type="PANTHER" id="PTHR30319:SF1">
    <property type="entry name" value="TRANSCRIPTIONAL REPRESSOR PAAX"/>
    <property type="match status" value="1"/>
</dbReference>
<dbReference type="Gene3D" id="1.20.58.1460">
    <property type="match status" value="1"/>
</dbReference>
<dbReference type="GO" id="GO:0006351">
    <property type="term" value="P:DNA-templated transcription"/>
    <property type="evidence" value="ECO:0007669"/>
    <property type="project" value="InterPro"/>
</dbReference>
<dbReference type="Pfam" id="PF07848">
    <property type="entry name" value="PaaX"/>
    <property type="match status" value="1"/>
</dbReference>
<dbReference type="PANTHER" id="PTHR30319">
    <property type="entry name" value="PHENYLACETIC ACID REGULATOR-RELATED TRANSCRIPTIONAL REPRESSOR"/>
    <property type="match status" value="1"/>
</dbReference>
<dbReference type="InterPro" id="IPR011965">
    <property type="entry name" value="PaaX_trns_reg"/>
</dbReference>
<dbReference type="InterPro" id="IPR036388">
    <property type="entry name" value="WH-like_DNA-bd_sf"/>
</dbReference>
<evidence type="ECO:0000259" key="2">
    <source>
        <dbReference type="Pfam" id="PF08223"/>
    </source>
</evidence>
<dbReference type="PIRSF" id="PIRSF020623">
    <property type="entry name" value="PaaX"/>
    <property type="match status" value="1"/>
</dbReference>
<evidence type="ECO:0000313" key="3">
    <source>
        <dbReference type="EMBL" id="MBB4571663.1"/>
    </source>
</evidence>
<evidence type="ECO:0000259" key="1">
    <source>
        <dbReference type="Pfam" id="PF07848"/>
    </source>
</evidence>
<proteinExistence type="predicted"/>
<dbReference type="InterPro" id="IPR013225">
    <property type="entry name" value="PaaX_C"/>
</dbReference>
<protein>
    <submittedName>
        <fullName evidence="3">Phenylacetic acid degradation operon negative regulatory protein</fullName>
    </submittedName>
</protein>
<gene>
    <name evidence="3" type="ORF">GGE60_005828</name>
</gene>
<sequence>MAEENSKGRSSAEKAVSALLDDKPIKAASFIVTVYGDAVEPRGGVVWIGNLIEVCGAVGISETLVRTAVSRLVRGGQLVGERSGKRSFYRLTPSARVEFSLAAQQLFSPGDHDRWRFICLTGVAIEDEVRDLERHGYARLTGDMLVGLRPLPSTMNANTLVFDASISEGEAFLGRFAGERFALAPLAESYRAFIDRYSNLPTGQVTGLDALSLRLLLVHDFRSIVLRDPNLPLAALPDDWPGLQARRLFSKRYLEWSVAADRQIGLMFVNEGGPLLQQTHATTTRENQLQAYST</sequence>